<evidence type="ECO:0000256" key="2">
    <source>
        <dbReference type="ARBA" id="ARBA00022801"/>
    </source>
</evidence>
<proteinExistence type="predicted"/>
<evidence type="ECO:0000313" key="5">
    <source>
        <dbReference type="Proteomes" id="UP001597493"/>
    </source>
</evidence>
<dbReference type="EMBL" id="JBHUMY010000034">
    <property type="protein sequence ID" value="MFD2662939.1"/>
    <property type="molecule type" value="Genomic_DNA"/>
</dbReference>
<feature type="non-terminal residue" evidence="4">
    <location>
        <position position="224"/>
    </location>
</feature>
<evidence type="ECO:0000313" key="4">
    <source>
        <dbReference type="EMBL" id="MFD2662939.1"/>
    </source>
</evidence>
<sequence>VDKIGECIDPADFTGYSIVVPVIGKEAVKAGTKSGHLYRVLHSILSFAPDVEIHLLGGSPTEYLQYMIENDIDIFSKSTTASWYNATNNAQESRILSVGNVLITPTGNVSDGGLIGLARKETFISIGAARLVNGRPVAELYSCYDENKSCVDALFFSNLEIPDGEGGVITTGSGTSFSAPAFAGLLACWRQRFNEHNGRKPTTAETNQFFANNCARISVADYDN</sequence>
<dbReference type="InterPro" id="IPR036852">
    <property type="entry name" value="Peptidase_S8/S53_dom_sf"/>
</dbReference>
<gene>
    <name evidence="4" type="ORF">ACFSW5_22030</name>
</gene>
<dbReference type="Proteomes" id="UP001597493">
    <property type="component" value="Unassembled WGS sequence"/>
</dbReference>
<dbReference type="InterPro" id="IPR023828">
    <property type="entry name" value="Peptidase_S8_Ser-AS"/>
</dbReference>
<protein>
    <recommendedName>
        <fullName evidence="6">Peptidase S8/S53 domain-containing protein</fullName>
    </recommendedName>
</protein>
<comment type="caution">
    <text evidence="4">The sequence shown here is derived from an EMBL/GenBank/DDBJ whole genome shotgun (WGS) entry which is preliminary data.</text>
</comment>
<dbReference type="RefSeq" id="WP_379278058.1">
    <property type="nucleotide sequence ID" value="NZ_JBHUMY010000034.1"/>
</dbReference>
<accession>A0ABW5R2R4</accession>
<organism evidence="4 5">
    <name type="scientific">Paenibacillus thailandensis</name>
    <dbReference type="NCBI Taxonomy" id="393250"/>
    <lineage>
        <taxon>Bacteria</taxon>
        <taxon>Bacillati</taxon>
        <taxon>Bacillota</taxon>
        <taxon>Bacilli</taxon>
        <taxon>Bacillales</taxon>
        <taxon>Paenibacillaceae</taxon>
        <taxon>Paenibacillus</taxon>
    </lineage>
</organism>
<name>A0ABW5R2R4_9BACL</name>
<evidence type="ECO:0000256" key="1">
    <source>
        <dbReference type="ARBA" id="ARBA00022670"/>
    </source>
</evidence>
<dbReference type="Gene3D" id="3.40.50.200">
    <property type="entry name" value="Peptidase S8/S53 domain"/>
    <property type="match status" value="1"/>
</dbReference>
<keyword evidence="5" id="KW-1185">Reference proteome</keyword>
<keyword evidence="1" id="KW-0645">Protease</keyword>
<keyword evidence="2" id="KW-0378">Hydrolase</keyword>
<keyword evidence="3" id="KW-0720">Serine protease</keyword>
<reference evidence="5" key="1">
    <citation type="journal article" date="2019" name="Int. J. Syst. Evol. Microbiol.">
        <title>The Global Catalogue of Microorganisms (GCM) 10K type strain sequencing project: providing services to taxonomists for standard genome sequencing and annotation.</title>
        <authorList>
            <consortium name="The Broad Institute Genomics Platform"/>
            <consortium name="The Broad Institute Genome Sequencing Center for Infectious Disease"/>
            <person name="Wu L."/>
            <person name="Ma J."/>
        </authorList>
    </citation>
    <scope>NUCLEOTIDE SEQUENCE [LARGE SCALE GENOMIC DNA]</scope>
    <source>
        <strain evidence="5">TISTR 1827</strain>
    </source>
</reference>
<evidence type="ECO:0008006" key="6">
    <source>
        <dbReference type="Google" id="ProtNLM"/>
    </source>
</evidence>
<dbReference type="PROSITE" id="PS00138">
    <property type="entry name" value="SUBTILASE_SER"/>
    <property type="match status" value="1"/>
</dbReference>
<dbReference type="SUPFAM" id="SSF52743">
    <property type="entry name" value="Subtilisin-like"/>
    <property type="match status" value="1"/>
</dbReference>
<evidence type="ECO:0000256" key="3">
    <source>
        <dbReference type="ARBA" id="ARBA00022825"/>
    </source>
</evidence>
<feature type="non-terminal residue" evidence="4">
    <location>
        <position position="1"/>
    </location>
</feature>